<dbReference type="SUPFAM" id="SSF55781">
    <property type="entry name" value="GAF domain-like"/>
    <property type="match status" value="1"/>
</dbReference>
<dbReference type="Gene3D" id="3.30.450.40">
    <property type="match status" value="1"/>
</dbReference>
<keyword evidence="1" id="KW-0472">Membrane</keyword>
<organism evidence="3 4">
    <name type="scientific">Mangrovivirga cuniculi</name>
    <dbReference type="NCBI Taxonomy" id="2715131"/>
    <lineage>
        <taxon>Bacteria</taxon>
        <taxon>Pseudomonadati</taxon>
        <taxon>Bacteroidota</taxon>
        <taxon>Cytophagia</taxon>
        <taxon>Cytophagales</taxon>
        <taxon>Mangrovivirgaceae</taxon>
        <taxon>Mangrovivirga</taxon>
    </lineage>
</organism>
<dbReference type="KEGG" id="fpf:DCC35_06405"/>
<evidence type="ECO:0000259" key="2">
    <source>
        <dbReference type="Pfam" id="PF01590"/>
    </source>
</evidence>
<reference evidence="3 4" key="1">
    <citation type="submission" date="2018-04" db="EMBL/GenBank/DDBJ databases">
        <title>Complete genome uncultured novel isolate.</title>
        <authorList>
            <person name="Merlino G."/>
        </authorList>
    </citation>
    <scope>NUCLEOTIDE SEQUENCE [LARGE SCALE GENOMIC DNA]</scope>
    <source>
        <strain evidence="4">R1DC9</strain>
    </source>
</reference>
<name>A0A4D7JRI9_9BACT</name>
<gene>
    <name evidence="3" type="ORF">DCC35_06405</name>
</gene>
<dbReference type="Proteomes" id="UP000298616">
    <property type="component" value="Chromosome"/>
</dbReference>
<evidence type="ECO:0000313" key="4">
    <source>
        <dbReference type="Proteomes" id="UP000298616"/>
    </source>
</evidence>
<feature type="transmembrane region" description="Helical" evidence="1">
    <location>
        <begin position="56"/>
        <end position="77"/>
    </location>
</feature>
<dbReference type="EMBL" id="CP028923">
    <property type="protein sequence ID" value="QCK14396.1"/>
    <property type="molecule type" value="Genomic_DNA"/>
</dbReference>
<evidence type="ECO:0000313" key="3">
    <source>
        <dbReference type="EMBL" id="QCK14396.1"/>
    </source>
</evidence>
<dbReference type="AlphaFoldDB" id="A0A4D7JRI9"/>
<keyword evidence="1" id="KW-0812">Transmembrane</keyword>
<dbReference type="InterPro" id="IPR003018">
    <property type="entry name" value="GAF"/>
</dbReference>
<feature type="domain" description="GAF" evidence="2">
    <location>
        <begin position="130"/>
        <end position="262"/>
    </location>
</feature>
<dbReference type="OrthoDB" id="1123380at2"/>
<keyword evidence="4" id="KW-1185">Reference proteome</keyword>
<dbReference type="InterPro" id="IPR029016">
    <property type="entry name" value="GAF-like_dom_sf"/>
</dbReference>
<dbReference type="Pfam" id="PF01590">
    <property type="entry name" value="GAF"/>
    <property type="match status" value="1"/>
</dbReference>
<dbReference type="RefSeq" id="WP_137089985.1">
    <property type="nucleotide sequence ID" value="NZ_CP028923.1"/>
</dbReference>
<sequence>MKNSLKKIAGLLFIIFLVGGLLLAYLMQNFKGALIQNIPDLNLTNIEMAQKQFNELYYTVIGVYGIALLTIVFLLIYDRKDNQSESFSSKKSAADKENAEDSDERIVNDDEIEDSDLKEVAKIINSDGELKNVLEKAVNKISTVVEAGQAAVYVKERANGKSTLNLISGYALSFGESRKISFEVGEGIVGTVGKEKKLIEINDVPEGYINIVSGLGKSTPSTLLVAPLVDSSMLYGVVEIASFKQFSEAQKKYIAECSNYIAKKLKNEAKTARASKQSKETND</sequence>
<proteinExistence type="predicted"/>
<keyword evidence="1" id="KW-1133">Transmembrane helix</keyword>
<protein>
    <recommendedName>
        <fullName evidence="2">GAF domain-containing protein</fullName>
    </recommendedName>
</protein>
<accession>A0A4D7JRI9</accession>
<evidence type="ECO:0000256" key="1">
    <source>
        <dbReference type="SAM" id="Phobius"/>
    </source>
</evidence>